<keyword evidence="2" id="KW-1185">Reference proteome</keyword>
<name>A0ACB8C3W0_DERSI</name>
<comment type="caution">
    <text evidence="1">The sequence shown here is derived from an EMBL/GenBank/DDBJ whole genome shotgun (WGS) entry which is preliminary data.</text>
</comment>
<dbReference type="Proteomes" id="UP000821865">
    <property type="component" value="Chromosome 9"/>
</dbReference>
<organism evidence="1 2">
    <name type="scientific">Dermacentor silvarum</name>
    <name type="common">Tick</name>
    <dbReference type="NCBI Taxonomy" id="543639"/>
    <lineage>
        <taxon>Eukaryota</taxon>
        <taxon>Metazoa</taxon>
        <taxon>Ecdysozoa</taxon>
        <taxon>Arthropoda</taxon>
        <taxon>Chelicerata</taxon>
        <taxon>Arachnida</taxon>
        <taxon>Acari</taxon>
        <taxon>Parasitiformes</taxon>
        <taxon>Ixodida</taxon>
        <taxon>Ixodoidea</taxon>
        <taxon>Ixodidae</taxon>
        <taxon>Rhipicephalinae</taxon>
        <taxon>Dermacentor</taxon>
    </lineage>
</organism>
<proteinExistence type="predicted"/>
<accession>A0ACB8C3W0</accession>
<sequence>MECLKRFGDTRFLLHAEDHIVLRLESPWPRDVALPEGWSLGEDRTSLVTNQRSLVAAKSKLPRRVRISGAVFAACAPFQSSDRYASAASELLRDADEICVVHNRDKVYRLVRLFPNASVLALPHDLCMHVVEMDEPSRDISVPLVERCQLTQLLGSVESLKDLLILSPRTLMLIMKTCPRLSRIDTEGVLDAVFLWSTFLPAPTTYQRGEQFTHLQLFPVFATDGTLTRPMDAFHISLAARTFPRIEILKVYVNSLEALASISAFRHLRSLQMSLRGPLNLADLGSELQLLLRRWPRLEELALDCCVGLRLSTIASLCPNLRSLRLILCATSTQDAPVEAGAFPNLECVELCVPALAVAFGALLLAARDTLRTPEDLHSVVRALPALRHLDTDSYDLRLFFENYYLPLGRVSVSWTECAYCAVEAVNVPKRADIDALVSHPVPHLR</sequence>
<reference evidence="1" key="1">
    <citation type="submission" date="2020-05" db="EMBL/GenBank/DDBJ databases">
        <title>Large-scale comparative analyses of tick genomes elucidate their genetic diversity and vector capacities.</title>
        <authorList>
            <person name="Jia N."/>
            <person name="Wang J."/>
            <person name="Shi W."/>
            <person name="Du L."/>
            <person name="Sun Y."/>
            <person name="Zhan W."/>
            <person name="Jiang J."/>
            <person name="Wang Q."/>
            <person name="Zhang B."/>
            <person name="Ji P."/>
            <person name="Sakyi L.B."/>
            <person name="Cui X."/>
            <person name="Yuan T."/>
            <person name="Jiang B."/>
            <person name="Yang W."/>
            <person name="Lam T.T.-Y."/>
            <person name="Chang Q."/>
            <person name="Ding S."/>
            <person name="Wang X."/>
            <person name="Zhu J."/>
            <person name="Ruan X."/>
            <person name="Zhao L."/>
            <person name="Wei J."/>
            <person name="Que T."/>
            <person name="Du C."/>
            <person name="Cheng J."/>
            <person name="Dai P."/>
            <person name="Han X."/>
            <person name="Huang E."/>
            <person name="Gao Y."/>
            <person name="Liu J."/>
            <person name="Shao H."/>
            <person name="Ye R."/>
            <person name="Li L."/>
            <person name="Wei W."/>
            <person name="Wang X."/>
            <person name="Wang C."/>
            <person name="Yang T."/>
            <person name="Huo Q."/>
            <person name="Li W."/>
            <person name="Guo W."/>
            <person name="Chen H."/>
            <person name="Zhou L."/>
            <person name="Ni X."/>
            <person name="Tian J."/>
            <person name="Zhou Y."/>
            <person name="Sheng Y."/>
            <person name="Liu T."/>
            <person name="Pan Y."/>
            <person name="Xia L."/>
            <person name="Li J."/>
            <person name="Zhao F."/>
            <person name="Cao W."/>
        </authorList>
    </citation>
    <scope>NUCLEOTIDE SEQUENCE</scope>
    <source>
        <strain evidence="1">Dsil-2018</strain>
    </source>
</reference>
<evidence type="ECO:0000313" key="1">
    <source>
        <dbReference type="EMBL" id="KAH7933510.1"/>
    </source>
</evidence>
<evidence type="ECO:0000313" key="2">
    <source>
        <dbReference type="Proteomes" id="UP000821865"/>
    </source>
</evidence>
<protein>
    <submittedName>
        <fullName evidence="1">Uncharacterized protein</fullName>
    </submittedName>
</protein>
<dbReference type="EMBL" id="CM023478">
    <property type="protein sequence ID" value="KAH7933510.1"/>
    <property type="molecule type" value="Genomic_DNA"/>
</dbReference>
<gene>
    <name evidence="1" type="ORF">HPB49_013263</name>
</gene>